<dbReference type="RefSeq" id="XP_068355777.1">
    <property type="nucleotide sequence ID" value="XM_068493480.1"/>
</dbReference>
<dbReference type="Proteomes" id="UP000179807">
    <property type="component" value="Unassembled WGS sequence"/>
</dbReference>
<organism evidence="1 2">
    <name type="scientific">Tritrichomonas foetus</name>
    <dbReference type="NCBI Taxonomy" id="1144522"/>
    <lineage>
        <taxon>Eukaryota</taxon>
        <taxon>Metamonada</taxon>
        <taxon>Parabasalia</taxon>
        <taxon>Tritrichomonadida</taxon>
        <taxon>Tritrichomonadidae</taxon>
        <taxon>Tritrichomonas</taxon>
    </lineage>
</organism>
<reference evidence="1" key="1">
    <citation type="submission" date="2016-10" db="EMBL/GenBank/DDBJ databases">
        <authorList>
            <person name="Benchimol M."/>
            <person name="Almeida L.G."/>
            <person name="Vasconcelos A.T."/>
            <person name="Perreira-Neves A."/>
            <person name="Rosa I.A."/>
            <person name="Tasca T."/>
            <person name="Bogo M.R."/>
            <person name="de Souza W."/>
        </authorList>
    </citation>
    <scope>NUCLEOTIDE SEQUENCE [LARGE SCALE GENOMIC DNA]</scope>
    <source>
        <strain evidence="1">K</strain>
    </source>
</reference>
<gene>
    <name evidence="1" type="ORF">TRFO_07073</name>
</gene>
<sequence>MILRALFGNKEQTQAPQPPAFEFSPTHPIFQEAQEETANKLLESSNSNSPLSKLICWFRDHTGTSDYVSFRIFTPEKIQMIHNYDEIRQISIKTQILKGIDLIIRQEKVVSEPEKSQLHQIEHPFPNLSEVRECNELWRRIRINDALVQDIDTKINIIAIEQIKSLKLLIAAIVSLLTSVDAIPANYIPIVNFKGIDMSNKLLANKDATGRILQQQTLLLQQYSMPLYKAMNQIEDRYASQDGENLQPAMFQSLLESFRQAVHPTDCYVCGDFYEIPYLDFLNHPNCLALAAVQHFKTDDSDKSFLALIRSLVSLFEVSDPSLIQIIYSLSSFCLVPLHLPKLKQSQNMMEVNMEFAFEFIIETDPIRFLSKIAEWSQTAEIGIVLQKIVEGLTGFTNSWMDIFKYVIRYSIPDYLPPHLVAVRTAMMNCLSLYQ</sequence>
<evidence type="ECO:0000313" key="2">
    <source>
        <dbReference type="Proteomes" id="UP000179807"/>
    </source>
</evidence>
<accession>A0A1J4JU35</accession>
<protein>
    <submittedName>
        <fullName evidence="1">Uncharacterized protein</fullName>
    </submittedName>
</protein>
<dbReference type="AlphaFoldDB" id="A0A1J4JU35"/>
<dbReference type="VEuPathDB" id="TrichDB:TRFO_07073"/>
<dbReference type="GeneID" id="94828184"/>
<keyword evidence="2" id="KW-1185">Reference proteome</keyword>
<proteinExistence type="predicted"/>
<comment type="caution">
    <text evidence="1">The sequence shown here is derived from an EMBL/GenBank/DDBJ whole genome shotgun (WGS) entry which is preliminary data.</text>
</comment>
<evidence type="ECO:0000313" key="1">
    <source>
        <dbReference type="EMBL" id="OHT02641.1"/>
    </source>
</evidence>
<dbReference type="EMBL" id="MLAK01000860">
    <property type="protein sequence ID" value="OHT02641.1"/>
    <property type="molecule type" value="Genomic_DNA"/>
</dbReference>
<name>A0A1J4JU35_9EUKA</name>